<dbReference type="OrthoDB" id="5874389at2759"/>
<feature type="region of interest" description="Disordered" evidence="1">
    <location>
        <begin position="1"/>
        <end position="24"/>
    </location>
</feature>
<dbReference type="GO" id="GO:0004190">
    <property type="term" value="F:aspartic-type endopeptidase activity"/>
    <property type="evidence" value="ECO:0007669"/>
    <property type="project" value="InterPro"/>
</dbReference>
<keyword evidence="3" id="KW-1185">Reference proteome</keyword>
<reference evidence="4" key="2">
    <citation type="submission" date="2019-09" db="UniProtKB">
        <authorList>
            <consortium name="WormBaseParasite"/>
        </authorList>
    </citation>
    <scope>IDENTIFICATION</scope>
</reference>
<dbReference type="PROSITE" id="PS00141">
    <property type="entry name" value="ASP_PROTEASE"/>
    <property type="match status" value="1"/>
</dbReference>
<accession>A0A3P8EUP7</accession>
<dbReference type="AlphaFoldDB" id="A0A183GWI0"/>
<protein>
    <submittedName>
        <fullName evidence="4">Peptidase A2 domain-containing protein</fullName>
    </submittedName>
</protein>
<proteinExistence type="predicted"/>
<dbReference type="Proteomes" id="UP000050761">
    <property type="component" value="Unassembled WGS sequence"/>
</dbReference>
<dbReference type="InterPro" id="IPR001969">
    <property type="entry name" value="Aspartic_peptidase_AS"/>
</dbReference>
<evidence type="ECO:0000313" key="2">
    <source>
        <dbReference type="EMBL" id="VDP60641.1"/>
    </source>
</evidence>
<dbReference type="EMBL" id="UZAH01041755">
    <property type="protein sequence ID" value="VDP60641.1"/>
    <property type="molecule type" value="Genomic_DNA"/>
</dbReference>
<gene>
    <name evidence="2" type="ORF">HPBE_LOCUS27048</name>
</gene>
<sequence length="449" mass="49983">MQSLSLEKTMTPFEQERVAGQPVRETTVLDELPRALEDIPDDVLLAYAKRRLEAKEPKRMPAGHRNQEQKKGASFTTIVETLSCAAGEVKDMERSKFFGKRLTENIRLVSVCATALLDTGSEVTIIPLKFFKMALDQGIDLDGYVERVDSPEARIRDASGNVMDLVDSICVEIELKGVQKRIACYVGRGLDDLIILDTNALEAFGLELVEVSQQVEKGSQNVMDSFNDVVKRAIVKDRVYVPPGSARPLTLVCARTQKATVLWSSNPFVCDGLCAGAPNGEVEIPVVNRSNEPIVFRAEEDVGVWGTDQWLNPNQAEATTDMLDLGKGVEHIADEERIQMLLSAIPQGKELKQRMRDLLEEFSDVFALSDRELTQTDLVVHEIDTGDSRPIKQKTRPVPIGARQEFKGIIKGLLDRGNHREKQFRLGITGGPSQEEGRNVKTLCRLQRT</sequence>
<organism evidence="3 4">
    <name type="scientific">Heligmosomoides polygyrus</name>
    <name type="common">Parasitic roundworm</name>
    <dbReference type="NCBI Taxonomy" id="6339"/>
    <lineage>
        <taxon>Eukaryota</taxon>
        <taxon>Metazoa</taxon>
        <taxon>Ecdysozoa</taxon>
        <taxon>Nematoda</taxon>
        <taxon>Chromadorea</taxon>
        <taxon>Rhabditida</taxon>
        <taxon>Rhabditina</taxon>
        <taxon>Rhabditomorpha</taxon>
        <taxon>Strongyloidea</taxon>
        <taxon>Heligmosomidae</taxon>
        <taxon>Heligmosomoides</taxon>
    </lineage>
</organism>
<accession>A0A183GWI0</accession>
<evidence type="ECO:0000313" key="4">
    <source>
        <dbReference type="WBParaSite" id="HPBE_0002705001-mRNA-1"/>
    </source>
</evidence>
<dbReference type="WBParaSite" id="HPBE_0002705001-mRNA-1">
    <property type="protein sequence ID" value="HPBE_0002705001-mRNA-1"/>
    <property type="gene ID" value="HPBE_0002705001"/>
</dbReference>
<evidence type="ECO:0000313" key="3">
    <source>
        <dbReference type="Proteomes" id="UP000050761"/>
    </source>
</evidence>
<reference evidence="2 3" key="1">
    <citation type="submission" date="2018-11" db="EMBL/GenBank/DDBJ databases">
        <authorList>
            <consortium name="Pathogen Informatics"/>
        </authorList>
    </citation>
    <scope>NUCLEOTIDE SEQUENCE [LARGE SCALE GENOMIC DNA]</scope>
</reference>
<name>A0A183GWI0_HELPZ</name>
<evidence type="ECO:0000256" key="1">
    <source>
        <dbReference type="SAM" id="MobiDB-lite"/>
    </source>
</evidence>
<dbReference type="GO" id="GO:0006508">
    <property type="term" value="P:proteolysis"/>
    <property type="evidence" value="ECO:0007669"/>
    <property type="project" value="InterPro"/>
</dbReference>